<protein>
    <submittedName>
        <fullName evidence="2">Putative dynein heavy chain, axonemal</fullName>
    </submittedName>
</protein>
<feature type="domain" description="Dynein heavy chain AAA 5 extension" evidence="1">
    <location>
        <begin position="157"/>
        <end position="243"/>
    </location>
</feature>
<dbReference type="InterPro" id="IPR027417">
    <property type="entry name" value="P-loop_NTPase"/>
</dbReference>
<dbReference type="GO" id="GO:0007018">
    <property type="term" value="P:microtubule-based movement"/>
    <property type="evidence" value="ECO:0007669"/>
    <property type="project" value="InterPro"/>
</dbReference>
<accession>A0A5J4V851</accession>
<dbReference type="PANTHER" id="PTHR45703">
    <property type="entry name" value="DYNEIN HEAVY CHAIN"/>
    <property type="match status" value="1"/>
</dbReference>
<name>A0A5J4V851_9EUKA</name>
<dbReference type="EMBL" id="SNRW01009072">
    <property type="protein sequence ID" value="KAA6378545.1"/>
    <property type="molecule type" value="Genomic_DNA"/>
</dbReference>
<dbReference type="InterPro" id="IPR041466">
    <property type="entry name" value="Dynein_AAA5_ext"/>
</dbReference>
<dbReference type="Pfam" id="PF17852">
    <property type="entry name" value="Dynein_AAA_lid"/>
    <property type="match status" value="1"/>
</dbReference>
<dbReference type="Proteomes" id="UP000324800">
    <property type="component" value="Unassembled WGS sequence"/>
</dbReference>
<dbReference type="GO" id="GO:0030286">
    <property type="term" value="C:dynein complex"/>
    <property type="evidence" value="ECO:0007669"/>
    <property type="project" value="InterPro"/>
</dbReference>
<proteinExistence type="predicted"/>
<reference evidence="2 3" key="1">
    <citation type="submission" date="2019-03" db="EMBL/GenBank/DDBJ databases">
        <title>Single cell metagenomics reveals metabolic interactions within the superorganism composed of flagellate Streblomastix strix and complex community of Bacteroidetes bacteria on its surface.</title>
        <authorList>
            <person name="Treitli S.C."/>
            <person name="Kolisko M."/>
            <person name="Husnik F."/>
            <person name="Keeling P."/>
            <person name="Hampl V."/>
        </authorList>
    </citation>
    <scope>NUCLEOTIDE SEQUENCE [LARGE SCALE GENOMIC DNA]</scope>
    <source>
        <strain evidence="2">ST1C</strain>
    </source>
</reference>
<evidence type="ECO:0000313" key="3">
    <source>
        <dbReference type="Proteomes" id="UP000324800"/>
    </source>
</evidence>
<dbReference type="Gene3D" id="3.40.50.300">
    <property type="entry name" value="P-loop containing nucleotide triphosphate hydrolases"/>
    <property type="match status" value="1"/>
</dbReference>
<gene>
    <name evidence="2" type="ORF">EZS28_025928</name>
</gene>
<comment type="caution">
    <text evidence="2">The sequence shown here is derived from an EMBL/GenBank/DDBJ whole genome shotgun (WGS) entry which is preliminary data.</text>
</comment>
<dbReference type="AlphaFoldDB" id="A0A5J4V851"/>
<dbReference type="InterPro" id="IPR026983">
    <property type="entry name" value="DHC"/>
</dbReference>
<evidence type="ECO:0000259" key="1">
    <source>
        <dbReference type="Pfam" id="PF17852"/>
    </source>
</evidence>
<evidence type="ECO:0000313" key="2">
    <source>
        <dbReference type="EMBL" id="KAA6378545.1"/>
    </source>
</evidence>
<dbReference type="GO" id="GO:0045505">
    <property type="term" value="F:dynein intermediate chain binding"/>
    <property type="evidence" value="ECO:0007669"/>
    <property type="project" value="InterPro"/>
</dbReference>
<sequence length="246" mass="28642">MELRRDIQTETKTIQKEMHKSLYERFQIVIQKRMNSKSISIDDKWNIFDGPVDTSWVESLNTVLDDSKTPYFSNRKRIKQTPTVALLFEVENLDVAFPATVSICGMVYIDPQNFPWRALVKSWIEELPSNTFNADRKKVCNNYFKNYLEIILNLTENMLEMVKQPTPIKKDAKQGVKSVTDQTDFEVWTKTIFFYVDVWGVGGSLHETAREQFDPIIRKAIEGIFLPNVESVFEVLPNTETRKMAV</sequence>
<organism evidence="2 3">
    <name type="scientific">Streblomastix strix</name>
    <dbReference type="NCBI Taxonomy" id="222440"/>
    <lineage>
        <taxon>Eukaryota</taxon>
        <taxon>Metamonada</taxon>
        <taxon>Preaxostyla</taxon>
        <taxon>Oxymonadida</taxon>
        <taxon>Streblomastigidae</taxon>
        <taxon>Streblomastix</taxon>
    </lineage>
</organism>
<dbReference type="OrthoDB" id="447173at2759"/>
<dbReference type="GO" id="GO:0051959">
    <property type="term" value="F:dynein light intermediate chain binding"/>
    <property type="evidence" value="ECO:0007669"/>
    <property type="project" value="InterPro"/>
</dbReference>